<dbReference type="InterPro" id="IPR005537">
    <property type="entry name" value="RAMP_III_fam"/>
</dbReference>
<dbReference type="NCBIfam" id="TIGR01894">
    <property type="entry name" value="cas_TM1795_cmr1"/>
    <property type="match status" value="1"/>
</dbReference>
<evidence type="ECO:0000313" key="4">
    <source>
        <dbReference type="EMBL" id="HII74442.1"/>
    </source>
</evidence>
<dbReference type="EMBL" id="DUJO01000040">
    <property type="protein sequence ID" value="HII74442.1"/>
    <property type="molecule type" value="Genomic_DNA"/>
</dbReference>
<evidence type="ECO:0000259" key="3">
    <source>
        <dbReference type="Pfam" id="PF03787"/>
    </source>
</evidence>
<reference evidence="4" key="1">
    <citation type="journal article" date="2020" name="bioRxiv">
        <title>A rank-normalized archaeal taxonomy based on genome phylogeny resolves widespread incomplete and uneven classifications.</title>
        <authorList>
            <person name="Rinke C."/>
            <person name="Chuvochina M."/>
            <person name="Mussig A.J."/>
            <person name="Chaumeil P.-A."/>
            <person name="Waite D.W."/>
            <person name="Whitman W.B."/>
            <person name="Parks D.H."/>
            <person name="Hugenholtz P."/>
        </authorList>
    </citation>
    <scope>NUCLEOTIDE SEQUENCE</scope>
    <source>
        <strain evidence="4">UBA8838</strain>
    </source>
</reference>
<dbReference type="GO" id="GO:0051607">
    <property type="term" value="P:defense response to virus"/>
    <property type="evidence" value="ECO:0007669"/>
    <property type="project" value="UniProtKB-KW"/>
</dbReference>
<evidence type="ECO:0000256" key="1">
    <source>
        <dbReference type="ARBA" id="ARBA00023118"/>
    </source>
</evidence>
<proteinExistence type="predicted"/>
<protein>
    <submittedName>
        <fullName evidence="4">Type III-B CRISPR module RAMP protein Cmr1</fullName>
    </submittedName>
</protein>
<evidence type="ECO:0000256" key="2">
    <source>
        <dbReference type="SAM" id="Coils"/>
    </source>
</evidence>
<dbReference type="Pfam" id="PF03787">
    <property type="entry name" value="RAMPs"/>
    <property type="match status" value="1"/>
</dbReference>
<keyword evidence="2" id="KW-0175">Coiled coil</keyword>
<organism evidence="4 5">
    <name type="scientific">Sulfurisphaera tokodaii</name>
    <dbReference type="NCBI Taxonomy" id="111955"/>
    <lineage>
        <taxon>Archaea</taxon>
        <taxon>Thermoproteota</taxon>
        <taxon>Thermoprotei</taxon>
        <taxon>Sulfolobales</taxon>
        <taxon>Sulfolobaceae</taxon>
        <taxon>Sulfurisphaera</taxon>
    </lineage>
</organism>
<dbReference type="GeneID" id="1460037"/>
<evidence type="ECO:0000313" key="5">
    <source>
        <dbReference type="Proteomes" id="UP000646844"/>
    </source>
</evidence>
<dbReference type="OMA" id="KWWTRIL"/>
<name>A0A832T375_9CREN</name>
<feature type="coiled-coil region" evidence="2">
    <location>
        <begin position="445"/>
        <end position="476"/>
    </location>
</feature>
<gene>
    <name evidence="4" type="primary">cmr1</name>
    <name evidence="4" type="ORF">HA332_08750</name>
</gene>
<accession>A0A832T375</accession>
<keyword evidence="1" id="KW-0051">Antiviral defense</keyword>
<comment type="caution">
    <text evidence="4">The sequence shown here is derived from an EMBL/GenBank/DDBJ whole genome shotgun (WGS) entry which is preliminary data.</text>
</comment>
<dbReference type="Proteomes" id="UP000646844">
    <property type="component" value="Unassembled WGS sequence"/>
</dbReference>
<dbReference type="AlphaFoldDB" id="A0A832T375"/>
<feature type="domain" description="CRISPR type III-associated protein" evidence="3">
    <location>
        <begin position="10"/>
        <end position="305"/>
    </location>
</feature>
<dbReference type="InterPro" id="IPR007522">
    <property type="entry name" value="CRISPR-assoc_prot_TM1795"/>
</dbReference>
<sequence length="477" mass="55741">MYEEVMNIEAKALYPIVGGYNQYPVSLKVGYEEPIRSTEIKGLWKWWTRILIESAIERKRHGVTKYNDLNKLLEDFFGSTNFKSPIRVRIEIEDNFITIFKAIWDFIIRILENRKVTVKSENTQNLNIADTIIIPTININIGNSTIFKITENNHVIRVKRENNPENNTLNITLDLNAKKLTATLNNNQIELKLRDKTLDKYLRLDKLSDFLSIPRIMLDLLKYNNKGVIVSNEITSTESEILADIIMEILTAFLIPKEIKFRIIVEVDKERINKEKLRFALYSLLIFLIMGGIGRISNRGLGSLSPLSLECKDKELCGDLQSRFDNFKRISRDKELSEFIRRLINETMSMLNDEITKTIRMDKYKDIFFFSDSSLRYILAKQVKEPIKAINMLGKATSLRNVGGRNFAEEVFGSPRGSNKHRSPSLFRFKILEIQGKYYLLQYFLDKYDKNKKRLIDKYKNKINEFINKIKISEDVT</sequence>
<dbReference type="RefSeq" id="WP_010980048.1">
    <property type="nucleotide sequence ID" value="NZ_BAABQO010000001.1"/>
</dbReference>